<keyword evidence="1" id="KW-0812">Transmembrane</keyword>
<evidence type="ECO:0000313" key="2">
    <source>
        <dbReference type="EMBL" id="GHW00920.1"/>
    </source>
</evidence>
<reference evidence="3" key="1">
    <citation type="submission" date="2021-01" db="EMBL/GenBank/DDBJ databases">
        <title>Draft genome sequence of Nasalis larvatus strain YZ03.</title>
        <authorList>
            <person name="Suzuki-Hashido N."/>
            <person name="Tsuchida S."/>
            <person name="Hayakawa T."/>
        </authorList>
    </citation>
    <scope>NUCLEOTIDE SEQUENCE [LARGE SCALE GENOMIC DNA]</scope>
    <source>
        <strain evidence="3">YZ03</strain>
    </source>
</reference>
<protein>
    <recommendedName>
        <fullName evidence="4">Oligosaccharide repeat unit polymerase</fullName>
    </recommendedName>
</protein>
<feature type="transmembrane region" description="Helical" evidence="1">
    <location>
        <begin position="229"/>
        <end position="249"/>
    </location>
</feature>
<feature type="transmembrane region" description="Helical" evidence="1">
    <location>
        <begin position="50"/>
        <end position="69"/>
    </location>
</feature>
<evidence type="ECO:0000256" key="1">
    <source>
        <dbReference type="SAM" id="Phobius"/>
    </source>
</evidence>
<name>A0ABQ3W3E2_9LACO</name>
<evidence type="ECO:0000313" key="3">
    <source>
        <dbReference type="Proteomes" id="UP000616547"/>
    </source>
</evidence>
<sequence length="261" mass="30015">MPTIIFIVGLLNSMVFGSRGSAINMMIALVACYGLLYAKDSGHKLKFSWKLFLALVLAGAVVLLSFRSIGNLMGRNSHVIPLNEYLAEYLGAQIKNLDSFLNEPHPRNFLWGQNTFAEFIKWIGPKFGWNTRYQLYLPMRFVGRYHLGNVCTTFSAFYYDFGYAGCFILSAVMGLISQAVFELALASRPSRRVDYSSVLYGYIYPSLVFSFFSNRFYSQQVSPVFFKCIFFWIAYELVFCDWDLVVGWTREHIFKKGKRES</sequence>
<organism evidence="2 3">
    <name type="scientific">Lactobacillus nasalidis</name>
    <dbReference type="NCBI Taxonomy" id="2797258"/>
    <lineage>
        <taxon>Bacteria</taxon>
        <taxon>Bacillati</taxon>
        <taxon>Bacillota</taxon>
        <taxon>Bacilli</taxon>
        <taxon>Lactobacillales</taxon>
        <taxon>Lactobacillaceae</taxon>
        <taxon>Lactobacillus</taxon>
    </lineage>
</organism>
<proteinExistence type="predicted"/>
<keyword evidence="1" id="KW-1133">Transmembrane helix</keyword>
<gene>
    <name evidence="2" type="ORF">lacNasYZ03_06070</name>
</gene>
<feature type="transmembrane region" description="Helical" evidence="1">
    <location>
        <begin position="198"/>
        <end position="217"/>
    </location>
</feature>
<dbReference type="Proteomes" id="UP000616547">
    <property type="component" value="Unassembled WGS sequence"/>
</dbReference>
<dbReference type="EMBL" id="BOCI01000150">
    <property type="protein sequence ID" value="GHW00920.1"/>
    <property type="molecule type" value="Genomic_DNA"/>
</dbReference>
<evidence type="ECO:0008006" key="4">
    <source>
        <dbReference type="Google" id="ProtNLM"/>
    </source>
</evidence>
<feature type="transmembrane region" description="Helical" evidence="1">
    <location>
        <begin position="162"/>
        <end position="186"/>
    </location>
</feature>
<feature type="transmembrane region" description="Helical" evidence="1">
    <location>
        <begin position="20"/>
        <end position="38"/>
    </location>
</feature>
<comment type="caution">
    <text evidence="2">The sequence shown here is derived from an EMBL/GenBank/DDBJ whole genome shotgun (WGS) entry which is preliminary data.</text>
</comment>
<dbReference type="NCBIfam" id="TIGR04370">
    <property type="entry name" value="glyco_rpt_poly"/>
    <property type="match status" value="1"/>
</dbReference>
<keyword evidence="1" id="KW-0472">Membrane</keyword>
<accession>A0ABQ3W3E2</accession>
<keyword evidence="3" id="KW-1185">Reference proteome</keyword>